<keyword evidence="9" id="KW-0170">Cobalt</keyword>
<dbReference type="GO" id="GO:0006526">
    <property type="term" value="P:L-arginine biosynthetic process"/>
    <property type="evidence" value="ECO:0007669"/>
    <property type="project" value="UniProtKB-KW"/>
</dbReference>
<dbReference type="PROSITE" id="PS00759">
    <property type="entry name" value="ARGE_DAPE_CPG2_2"/>
    <property type="match status" value="1"/>
</dbReference>
<dbReference type="Pfam" id="PF07687">
    <property type="entry name" value="M20_dimer"/>
    <property type="match status" value="1"/>
</dbReference>
<keyword evidence="8" id="KW-0862">Zinc</keyword>
<accession>A0A1H5S939</accession>
<name>A0A1H5S939_9RHOB</name>
<dbReference type="NCBIfam" id="NF005710">
    <property type="entry name" value="PRK07522.1"/>
    <property type="match status" value="1"/>
</dbReference>
<gene>
    <name evidence="11" type="ORF">SAMN05421751_101371</name>
</gene>
<keyword evidence="12" id="KW-1185">Reference proteome</keyword>
<dbReference type="InterPro" id="IPR011650">
    <property type="entry name" value="Peptidase_M20_dimer"/>
</dbReference>
<keyword evidence="6" id="KW-0479">Metal-binding</keyword>
<comment type="cofactor">
    <cofactor evidence="1">
        <name>Zn(2+)</name>
        <dbReference type="ChEBI" id="CHEBI:29105"/>
    </cofactor>
</comment>
<keyword evidence="3" id="KW-0963">Cytoplasm</keyword>
<evidence type="ECO:0000256" key="1">
    <source>
        <dbReference type="ARBA" id="ARBA00001947"/>
    </source>
</evidence>
<keyword evidence="4" id="KW-0055">Arginine biosynthesis</keyword>
<dbReference type="Pfam" id="PF01546">
    <property type="entry name" value="Peptidase_M20"/>
    <property type="match status" value="1"/>
</dbReference>
<dbReference type="Proteomes" id="UP000236742">
    <property type="component" value="Unassembled WGS sequence"/>
</dbReference>
<dbReference type="PANTHER" id="PTHR43808:SF31">
    <property type="entry name" value="N-ACETYL-L-CITRULLINE DEACETYLASE"/>
    <property type="match status" value="1"/>
</dbReference>
<comment type="similarity">
    <text evidence="2">Belongs to the peptidase M20A family. ArgE subfamily.</text>
</comment>
<dbReference type="PANTHER" id="PTHR43808">
    <property type="entry name" value="ACETYLORNITHINE DEACETYLASE"/>
    <property type="match status" value="1"/>
</dbReference>
<keyword evidence="7" id="KW-0378">Hydrolase</keyword>
<evidence type="ECO:0000259" key="10">
    <source>
        <dbReference type="Pfam" id="PF07687"/>
    </source>
</evidence>
<proteinExistence type="inferred from homology"/>
<reference evidence="11 12" key="1">
    <citation type="submission" date="2016-10" db="EMBL/GenBank/DDBJ databases">
        <authorList>
            <person name="de Groot N.N."/>
        </authorList>
    </citation>
    <scope>NUCLEOTIDE SEQUENCE [LARGE SCALE GENOMIC DNA]</scope>
    <source>
        <strain evidence="11 12">DSM 23413</strain>
    </source>
</reference>
<protein>
    <submittedName>
        <fullName evidence="11">Acetylornithine deacetylase</fullName>
    </submittedName>
</protein>
<dbReference type="SUPFAM" id="SSF53187">
    <property type="entry name" value="Zn-dependent exopeptidases"/>
    <property type="match status" value="1"/>
</dbReference>
<evidence type="ECO:0000313" key="12">
    <source>
        <dbReference type="Proteomes" id="UP000236742"/>
    </source>
</evidence>
<dbReference type="SUPFAM" id="SSF55031">
    <property type="entry name" value="Bacterial exopeptidase dimerisation domain"/>
    <property type="match status" value="1"/>
</dbReference>
<dbReference type="InterPro" id="IPR001261">
    <property type="entry name" value="ArgE/DapE_CS"/>
</dbReference>
<dbReference type="InterPro" id="IPR002933">
    <property type="entry name" value="Peptidase_M20"/>
</dbReference>
<dbReference type="OrthoDB" id="9809784at2"/>
<evidence type="ECO:0000256" key="5">
    <source>
        <dbReference type="ARBA" id="ARBA00022605"/>
    </source>
</evidence>
<dbReference type="EMBL" id="FNVD01000001">
    <property type="protein sequence ID" value="SEF46317.1"/>
    <property type="molecule type" value="Genomic_DNA"/>
</dbReference>
<evidence type="ECO:0000256" key="2">
    <source>
        <dbReference type="ARBA" id="ARBA00005691"/>
    </source>
</evidence>
<sequence>MAAKLSPLEILERLISFPTVSRESNLPLVDWVEEYLKGHGITAHRHYSEDNEKAALFAHVGPWQEGAVVLSGHTDVVPVDGQPWASDPFRLVERDGRLYGRGTCDMKGFDALAIWALVEAHARGVARPLQLALSYDEEVGCTGAPGMIEAMQTVLPKGSAVIVGEPSMMQAVTGHKGSIGIATRVTGVEVHSSLLHQGVSAVMEAARLIDWANAVNAENAARPPSDLAALFDPPWTTAHVGTVHGGTAENITARDCRFVMTFRVVPGEDPEDWSLRYLQKVRAVEEGMKAVRPEAGIALEQIFDVPPLVPEGQGGRGGEAEALARAITGDNGVHVVSYGTEAGQFQHAGYSAVICGPGDIAQAHQPDEYLTVAQFRAGQAFMERLLERLRAG</sequence>
<dbReference type="AlphaFoldDB" id="A0A1H5S939"/>
<evidence type="ECO:0000313" key="11">
    <source>
        <dbReference type="EMBL" id="SEF46317.1"/>
    </source>
</evidence>
<dbReference type="Gene3D" id="3.40.630.10">
    <property type="entry name" value="Zn peptidases"/>
    <property type="match status" value="1"/>
</dbReference>
<evidence type="ECO:0000256" key="3">
    <source>
        <dbReference type="ARBA" id="ARBA00022490"/>
    </source>
</evidence>
<evidence type="ECO:0000256" key="7">
    <source>
        <dbReference type="ARBA" id="ARBA00022801"/>
    </source>
</evidence>
<dbReference type="CDD" id="cd03894">
    <property type="entry name" value="M20_ArgE"/>
    <property type="match status" value="1"/>
</dbReference>
<feature type="domain" description="Peptidase M20 dimerisation" evidence="10">
    <location>
        <begin position="173"/>
        <end position="276"/>
    </location>
</feature>
<evidence type="ECO:0000256" key="9">
    <source>
        <dbReference type="ARBA" id="ARBA00023285"/>
    </source>
</evidence>
<dbReference type="InterPro" id="IPR036264">
    <property type="entry name" value="Bact_exopeptidase_dim_dom"/>
</dbReference>
<evidence type="ECO:0000256" key="6">
    <source>
        <dbReference type="ARBA" id="ARBA00022723"/>
    </source>
</evidence>
<dbReference type="GO" id="GO:0008777">
    <property type="term" value="F:acetylornithine deacetylase activity"/>
    <property type="evidence" value="ECO:0007669"/>
    <property type="project" value="TreeGrafter"/>
</dbReference>
<dbReference type="RefSeq" id="WP_104006393.1">
    <property type="nucleotide sequence ID" value="NZ_FNVD01000001.1"/>
</dbReference>
<dbReference type="InterPro" id="IPR050072">
    <property type="entry name" value="Peptidase_M20A"/>
</dbReference>
<keyword evidence="5" id="KW-0028">Amino-acid biosynthesis</keyword>
<organism evidence="11 12">
    <name type="scientific">Jhaorihella thermophila</name>
    <dbReference type="NCBI Taxonomy" id="488547"/>
    <lineage>
        <taxon>Bacteria</taxon>
        <taxon>Pseudomonadati</taxon>
        <taxon>Pseudomonadota</taxon>
        <taxon>Alphaproteobacteria</taxon>
        <taxon>Rhodobacterales</taxon>
        <taxon>Paracoccaceae</taxon>
        <taxon>Jhaorihella</taxon>
    </lineage>
</organism>
<dbReference type="GO" id="GO:0046872">
    <property type="term" value="F:metal ion binding"/>
    <property type="evidence" value="ECO:0007669"/>
    <property type="project" value="UniProtKB-KW"/>
</dbReference>
<evidence type="ECO:0000256" key="4">
    <source>
        <dbReference type="ARBA" id="ARBA00022571"/>
    </source>
</evidence>
<dbReference type="Gene3D" id="3.30.70.360">
    <property type="match status" value="1"/>
</dbReference>
<dbReference type="InterPro" id="IPR010169">
    <property type="entry name" value="AcOrn-deacetyl"/>
</dbReference>
<evidence type="ECO:0000256" key="8">
    <source>
        <dbReference type="ARBA" id="ARBA00022833"/>
    </source>
</evidence>
<dbReference type="NCBIfam" id="TIGR01892">
    <property type="entry name" value="AcOrn-deacetyl"/>
    <property type="match status" value="1"/>
</dbReference>